<dbReference type="PROSITE" id="PS51257">
    <property type="entry name" value="PROKAR_LIPOPROTEIN"/>
    <property type="match status" value="1"/>
</dbReference>
<protein>
    <submittedName>
        <fullName evidence="1">Uncharacterized protein</fullName>
    </submittedName>
</protein>
<evidence type="ECO:0000313" key="2">
    <source>
        <dbReference type="Proteomes" id="UP000002027"/>
    </source>
</evidence>
<name>D1CAE8_SPHTD</name>
<evidence type="ECO:0000313" key="1">
    <source>
        <dbReference type="EMBL" id="ACZ40791.1"/>
    </source>
</evidence>
<keyword evidence="2" id="KW-1185">Reference proteome</keyword>
<reference evidence="2" key="1">
    <citation type="submission" date="2009-11" db="EMBL/GenBank/DDBJ databases">
        <title>The complete chromosome 2 of Sphaerobacter thermophilus DSM 20745.</title>
        <authorList>
            <person name="Lucas S."/>
            <person name="Copeland A."/>
            <person name="Lapidus A."/>
            <person name="Glavina del Rio T."/>
            <person name="Dalin E."/>
            <person name="Tice H."/>
            <person name="Bruce D."/>
            <person name="Goodwin L."/>
            <person name="Pitluck S."/>
            <person name="Kyrpides N."/>
            <person name="Mavromatis K."/>
            <person name="Ivanova N."/>
            <person name="Mikhailova N."/>
            <person name="LaButti K.M."/>
            <person name="Clum A."/>
            <person name="Sun H.I."/>
            <person name="Brettin T."/>
            <person name="Detter J.C."/>
            <person name="Han C."/>
            <person name="Larimer F."/>
            <person name="Land M."/>
            <person name="Hauser L."/>
            <person name="Markowitz V."/>
            <person name="Cheng J.F."/>
            <person name="Hugenholtz P."/>
            <person name="Woyke T."/>
            <person name="Wu D."/>
            <person name="Steenblock K."/>
            <person name="Schneider S."/>
            <person name="Pukall R."/>
            <person name="Goeker M."/>
            <person name="Klenk H.P."/>
            <person name="Eisen J.A."/>
        </authorList>
    </citation>
    <scope>NUCLEOTIDE SEQUENCE [LARGE SCALE GENOMIC DNA]</scope>
    <source>
        <strain evidence="2">ATCC 49802 / DSM 20745 / S 6022</strain>
    </source>
</reference>
<dbReference type="STRING" id="479434.Sthe_3391"/>
<accession>D1CAE8</accession>
<dbReference type="Proteomes" id="UP000002027">
    <property type="component" value="Chromosome 2"/>
</dbReference>
<reference evidence="1 2" key="2">
    <citation type="journal article" date="2010" name="Stand. Genomic Sci.">
        <title>Complete genome sequence of Desulfohalobium retbaense type strain (HR(100)).</title>
        <authorList>
            <person name="Spring S."/>
            <person name="Nolan M."/>
            <person name="Lapidus A."/>
            <person name="Glavina Del Rio T."/>
            <person name="Copeland A."/>
            <person name="Tice H."/>
            <person name="Cheng J.F."/>
            <person name="Lucas S."/>
            <person name="Land M."/>
            <person name="Chen F."/>
            <person name="Bruce D."/>
            <person name="Goodwin L."/>
            <person name="Pitluck S."/>
            <person name="Ivanova N."/>
            <person name="Mavromatis K."/>
            <person name="Mikhailova N."/>
            <person name="Pati A."/>
            <person name="Chen A."/>
            <person name="Palaniappan K."/>
            <person name="Hauser L."/>
            <person name="Chang Y.J."/>
            <person name="Jeffries C.D."/>
            <person name="Munk C."/>
            <person name="Kiss H."/>
            <person name="Chain P."/>
            <person name="Han C."/>
            <person name="Brettin T."/>
            <person name="Detter J.C."/>
            <person name="Schuler E."/>
            <person name="Goker M."/>
            <person name="Rohde M."/>
            <person name="Bristow J."/>
            <person name="Eisen J.A."/>
            <person name="Markowitz V."/>
            <person name="Hugenholtz P."/>
            <person name="Kyrpides N.C."/>
            <person name="Klenk H.P."/>
        </authorList>
    </citation>
    <scope>NUCLEOTIDE SEQUENCE [LARGE SCALE GENOMIC DNA]</scope>
    <source>
        <strain evidence="2">ATCC 49802 / DSM 20745 / S 6022</strain>
    </source>
</reference>
<dbReference type="AlphaFoldDB" id="D1CAE8"/>
<dbReference type="RefSeq" id="WP_012873826.1">
    <property type="nucleotide sequence ID" value="NC_013524.1"/>
</dbReference>
<dbReference type="OrthoDB" id="9988214at2"/>
<sequence length="74" mass="8004">MARRALRVCGRYLLTLVLVAFLLAACGPEAKRTRAGGPGADIGNRKETVELHGEVRGERSIYADTPLKVPGQQE</sequence>
<dbReference type="eggNOG" id="ENOG5030TDV">
    <property type="taxonomic scope" value="Bacteria"/>
</dbReference>
<organism evidence="1 2">
    <name type="scientific">Sphaerobacter thermophilus (strain ATCC 49802 / DSM 20745 / KCCM 41009 / NCIMB 13125 / S 6022)</name>
    <dbReference type="NCBI Taxonomy" id="479434"/>
    <lineage>
        <taxon>Bacteria</taxon>
        <taxon>Pseudomonadati</taxon>
        <taxon>Thermomicrobiota</taxon>
        <taxon>Thermomicrobia</taxon>
        <taxon>Sphaerobacterales</taxon>
        <taxon>Sphaerobacterineae</taxon>
        <taxon>Sphaerobacteraceae</taxon>
        <taxon>Sphaerobacter</taxon>
    </lineage>
</organism>
<dbReference type="EMBL" id="CP001824">
    <property type="protein sequence ID" value="ACZ40791.1"/>
    <property type="molecule type" value="Genomic_DNA"/>
</dbReference>
<proteinExistence type="predicted"/>
<dbReference type="KEGG" id="sti:Sthe_3391"/>
<gene>
    <name evidence="1" type="ordered locus">Sthe_3391</name>
</gene>
<dbReference type="HOGENOM" id="CLU_2685973_0_0_0"/>
<dbReference type="InParanoid" id="D1CAE8"/>